<feature type="signal peptide" evidence="1">
    <location>
        <begin position="1"/>
        <end position="18"/>
    </location>
</feature>
<keyword evidence="3" id="KW-1185">Reference proteome</keyword>
<organism evidence="2 3">
    <name type="scientific">Pseudoalteromonas fenneropenaei</name>
    <dbReference type="NCBI Taxonomy" id="1737459"/>
    <lineage>
        <taxon>Bacteria</taxon>
        <taxon>Pseudomonadati</taxon>
        <taxon>Pseudomonadota</taxon>
        <taxon>Gammaproteobacteria</taxon>
        <taxon>Alteromonadales</taxon>
        <taxon>Pseudoalteromonadaceae</taxon>
        <taxon>Pseudoalteromonas</taxon>
    </lineage>
</organism>
<keyword evidence="1" id="KW-0732">Signal</keyword>
<dbReference type="Pfam" id="PF13424">
    <property type="entry name" value="TPR_12"/>
    <property type="match status" value="1"/>
</dbReference>
<dbReference type="RefSeq" id="WP_377122551.1">
    <property type="nucleotide sequence ID" value="NZ_JBHRSD010000011.1"/>
</dbReference>
<sequence length="346" mass="39338">MSFIFVVTFALFAVLVRATPAPDTARSASDMLREAEDYINVEPSRSFDLLHQAVDLSTLQSSQQIRWYLARMRAAVATNKLSEVDKDIVRLFTFKAEEYFLQNAGEAFRITGVILRKLGYWQQAQQSFACALQFTTTPNERMGLLINKAILERHLDNDAQARRHYQEAEKIAEELKIERAIAVINNNLGTLELDQGHIEQAEAYYRKALVGFQFSAKRTGNITAGTNLLLIFVIKNEVLNFQRLFDPINTYVENFPDESKKALMQWLIAADQVNRGEALDDASKQQLQQAFTRLESVKLQGLIQTYLAPKLGLSVTPAKKPPERNLPELPWFANLADCFKVAEQFK</sequence>
<evidence type="ECO:0000313" key="3">
    <source>
        <dbReference type="Proteomes" id="UP001595453"/>
    </source>
</evidence>
<evidence type="ECO:0000313" key="2">
    <source>
        <dbReference type="EMBL" id="MFC3032277.1"/>
    </source>
</evidence>
<dbReference type="InterPro" id="IPR011990">
    <property type="entry name" value="TPR-like_helical_dom_sf"/>
</dbReference>
<reference evidence="3" key="1">
    <citation type="journal article" date="2019" name="Int. J. Syst. Evol. Microbiol.">
        <title>The Global Catalogue of Microorganisms (GCM) 10K type strain sequencing project: providing services to taxonomists for standard genome sequencing and annotation.</title>
        <authorList>
            <consortium name="The Broad Institute Genomics Platform"/>
            <consortium name="The Broad Institute Genome Sequencing Center for Infectious Disease"/>
            <person name="Wu L."/>
            <person name="Ma J."/>
        </authorList>
    </citation>
    <scope>NUCLEOTIDE SEQUENCE [LARGE SCALE GENOMIC DNA]</scope>
    <source>
        <strain evidence="3">KCTC 42730</strain>
    </source>
</reference>
<dbReference type="SUPFAM" id="SSF48452">
    <property type="entry name" value="TPR-like"/>
    <property type="match status" value="1"/>
</dbReference>
<protein>
    <submittedName>
        <fullName evidence="2">Tetratricopeptide repeat protein</fullName>
    </submittedName>
</protein>
<gene>
    <name evidence="2" type="ORF">ACFOEE_07090</name>
</gene>
<dbReference type="EMBL" id="JBHRSD010000011">
    <property type="protein sequence ID" value="MFC3032277.1"/>
    <property type="molecule type" value="Genomic_DNA"/>
</dbReference>
<proteinExistence type="predicted"/>
<dbReference type="Proteomes" id="UP001595453">
    <property type="component" value="Unassembled WGS sequence"/>
</dbReference>
<name>A0ABV7CI45_9GAMM</name>
<evidence type="ECO:0000256" key="1">
    <source>
        <dbReference type="SAM" id="SignalP"/>
    </source>
</evidence>
<dbReference type="Gene3D" id="1.25.40.10">
    <property type="entry name" value="Tetratricopeptide repeat domain"/>
    <property type="match status" value="1"/>
</dbReference>
<feature type="chain" id="PRO_5046437733" evidence="1">
    <location>
        <begin position="19"/>
        <end position="346"/>
    </location>
</feature>
<accession>A0ABV7CI45</accession>
<comment type="caution">
    <text evidence="2">The sequence shown here is derived from an EMBL/GenBank/DDBJ whole genome shotgun (WGS) entry which is preliminary data.</text>
</comment>